<evidence type="ECO:0000256" key="1">
    <source>
        <dbReference type="ARBA" id="ARBA00022884"/>
    </source>
</evidence>
<evidence type="ECO:0000259" key="5">
    <source>
        <dbReference type="PROSITE" id="PS50177"/>
    </source>
</evidence>
<name>A0AAN7QYH6_9MYRT</name>
<feature type="domain" description="RRM" evidence="4">
    <location>
        <begin position="392"/>
        <end position="467"/>
    </location>
</feature>
<proteinExistence type="predicted"/>
<protein>
    <submittedName>
        <fullName evidence="6">Uncharacterized protein</fullName>
    </submittedName>
</protein>
<dbReference type="InterPro" id="IPR032710">
    <property type="entry name" value="NTF2-like_dom_sf"/>
</dbReference>
<feature type="compositionally biased region" description="Polar residues" evidence="3">
    <location>
        <begin position="375"/>
        <end position="385"/>
    </location>
</feature>
<dbReference type="SUPFAM" id="SSF54427">
    <property type="entry name" value="NTF2-like"/>
    <property type="match status" value="1"/>
</dbReference>
<dbReference type="Proteomes" id="UP001345219">
    <property type="component" value="Chromosome 13"/>
</dbReference>
<feature type="region of interest" description="Disordered" evidence="3">
    <location>
        <begin position="275"/>
        <end position="328"/>
    </location>
</feature>
<gene>
    <name evidence="6" type="ORF">SAY87_016966</name>
</gene>
<feature type="compositionally biased region" description="Polar residues" evidence="3">
    <location>
        <begin position="281"/>
        <end position="298"/>
    </location>
</feature>
<dbReference type="EMBL" id="JAXIOK010000001">
    <property type="protein sequence ID" value="KAK4780860.1"/>
    <property type="molecule type" value="Genomic_DNA"/>
</dbReference>
<organism evidence="6 7">
    <name type="scientific">Trapa incisa</name>
    <dbReference type="NCBI Taxonomy" id="236973"/>
    <lineage>
        <taxon>Eukaryota</taxon>
        <taxon>Viridiplantae</taxon>
        <taxon>Streptophyta</taxon>
        <taxon>Embryophyta</taxon>
        <taxon>Tracheophyta</taxon>
        <taxon>Spermatophyta</taxon>
        <taxon>Magnoliopsida</taxon>
        <taxon>eudicotyledons</taxon>
        <taxon>Gunneridae</taxon>
        <taxon>Pentapetalae</taxon>
        <taxon>rosids</taxon>
        <taxon>malvids</taxon>
        <taxon>Myrtales</taxon>
        <taxon>Lythraceae</taxon>
        <taxon>Trapa</taxon>
    </lineage>
</organism>
<dbReference type="SUPFAM" id="SSF54928">
    <property type="entry name" value="RNA-binding domain, RBD"/>
    <property type="match status" value="1"/>
</dbReference>
<dbReference type="InterPro" id="IPR000504">
    <property type="entry name" value="RRM_dom"/>
</dbReference>
<comment type="caution">
    <text evidence="6">The sequence shown here is derived from an EMBL/GenBank/DDBJ whole genome shotgun (WGS) entry which is preliminary data.</text>
</comment>
<evidence type="ECO:0000259" key="4">
    <source>
        <dbReference type="PROSITE" id="PS50102"/>
    </source>
</evidence>
<dbReference type="CDD" id="cd00590">
    <property type="entry name" value="RRM_SF"/>
    <property type="match status" value="1"/>
</dbReference>
<evidence type="ECO:0000256" key="2">
    <source>
        <dbReference type="PROSITE-ProRule" id="PRU00176"/>
    </source>
</evidence>
<dbReference type="SMART" id="SM00360">
    <property type="entry name" value="RRM"/>
    <property type="match status" value="1"/>
</dbReference>
<dbReference type="InterPro" id="IPR018222">
    <property type="entry name" value="Nuclear_transport_factor_2_euk"/>
</dbReference>
<dbReference type="InterPro" id="IPR039539">
    <property type="entry name" value="Ras_GTPase_bind_prot"/>
</dbReference>
<dbReference type="PANTHER" id="PTHR10693">
    <property type="entry name" value="RAS GTPASE-ACTIVATING PROTEIN-BINDING PROTEIN"/>
    <property type="match status" value="1"/>
</dbReference>
<sequence length="542" mass="59205">MDPIDMRYQPLDPGNLSITVDQRGSNYVAQCYRASRNTLMRPLGQPYSHCFFLSTILSCRSQIFPASSLLYKESSLDERSHRQRSRRLSNVCATYPRVMAAQTNEQLDVPNPEEVGIAFTKQYYDLLHSSPEYSHKFYKEGSEISRPSSNGEMTSVTTIEGIHQKILSLKYEKCSAEITSAHAQASYKGGISVLVTGILTDENATRKMFTQSFFLAPQDTGYFVQNDIFAYVGENSAAPISSLTVDDISEVQEALVSPGQEVSEKHLVENVSINEEPPNVKETNLSVENGNSSISVEETQVESPDDSSRNDVSCPSADAPPPVIKGDGSKKSFASIVSSLKNNSSPFQVRASPIKVVEKPQAPDVAPGAPIPSAPNGNSPAVKTSSQTVKRYSVFVGNLPLDATYQQLDAAFKTFGPIKHNGIQVRSSKGFCYGFVEFESEASMLAALEAASTMIGNRTAHIEEQRNDSNKGKAPSQGRGGNGFHNNFRGHGNFNGGRGYGRNDFDKKFEFASRNGRSRGGATYNREYQNGSGRGAGQELRQ</sequence>
<dbReference type="Pfam" id="PF02136">
    <property type="entry name" value="NTF2"/>
    <property type="match status" value="1"/>
</dbReference>
<dbReference type="GO" id="GO:0003729">
    <property type="term" value="F:mRNA binding"/>
    <property type="evidence" value="ECO:0007669"/>
    <property type="project" value="TreeGrafter"/>
</dbReference>
<dbReference type="GO" id="GO:1990904">
    <property type="term" value="C:ribonucleoprotein complex"/>
    <property type="evidence" value="ECO:0007669"/>
    <property type="project" value="TreeGrafter"/>
</dbReference>
<feature type="region of interest" description="Disordered" evidence="3">
    <location>
        <begin position="462"/>
        <end position="496"/>
    </location>
</feature>
<dbReference type="PROSITE" id="PS50177">
    <property type="entry name" value="NTF2_DOMAIN"/>
    <property type="match status" value="1"/>
</dbReference>
<dbReference type="AlphaFoldDB" id="A0AAN7QYH6"/>
<feature type="region of interest" description="Disordered" evidence="3">
    <location>
        <begin position="511"/>
        <end position="542"/>
    </location>
</feature>
<dbReference type="Gene3D" id="3.30.70.330">
    <property type="match status" value="1"/>
</dbReference>
<dbReference type="CDD" id="cd00780">
    <property type="entry name" value="NTF2"/>
    <property type="match status" value="1"/>
</dbReference>
<dbReference type="PANTHER" id="PTHR10693:SF45">
    <property type="entry name" value="NUCLEAR TRANSPORT FACTOR 2 (NTF2) FAMILY PROTEIN WITH RNA BINDING (RRM-RBD-RNP MOTIFS) DOMAIN-CONTAINING PROTEIN"/>
    <property type="match status" value="1"/>
</dbReference>
<dbReference type="InterPro" id="IPR002075">
    <property type="entry name" value="NTF2_dom"/>
</dbReference>
<feature type="domain" description="NTF2" evidence="5">
    <location>
        <begin position="115"/>
        <end position="231"/>
    </location>
</feature>
<dbReference type="Pfam" id="PF00076">
    <property type="entry name" value="RRM_1"/>
    <property type="match status" value="1"/>
</dbReference>
<dbReference type="InterPro" id="IPR035979">
    <property type="entry name" value="RBD_domain_sf"/>
</dbReference>
<keyword evidence="7" id="KW-1185">Reference proteome</keyword>
<evidence type="ECO:0000256" key="3">
    <source>
        <dbReference type="SAM" id="MobiDB-lite"/>
    </source>
</evidence>
<feature type="compositionally biased region" description="Basic and acidic residues" evidence="3">
    <location>
        <begin position="462"/>
        <end position="471"/>
    </location>
</feature>
<feature type="region of interest" description="Disordered" evidence="3">
    <location>
        <begin position="360"/>
        <end position="385"/>
    </location>
</feature>
<evidence type="ECO:0000313" key="7">
    <source>
        <dbReference type="Proteomes" id="UP001345219"/>
    </source>
</evidence>
<accession>A0AAN7QYH6</accession>
<evidence type="ECO:0000313" key="6">
    <source>
        <dbReference type="EMBL" id="KAK4780860.1"/>
    </source>
</evidence>
<reference evidence="6 7" key="1">
    <citation type="journal article" date="2023" name="Hortic Res">
        <title>Pangenome of water caltrop reveals structural variations and asymmetric subgenome divergence after allopolyploidization.</title>
        <authorList>
            <person name="Zhang X."/>
            <person name="Chen Y."/>
            <person name="Wang L."/>
            <person name="Yuan Y."/>
            <person name="Fang M."/>
            <person name="Shi L."/>
            <person name="Lu R."/>
            <person name="Comes H.P."/>
            <person name="Ma Y."/>
            <person name="Chen Y."/>
            <person name="Huang G."/>
            <person name="Zhou Y."/>
            <person name="Zheng Z."/>
            <person name="Qiu Y."/>
        </authorList>
    </citation>
    <scope>NUCLEOTIDE SEQUENCE [LARGE SCALE GENOMIC DNA]</scope>
    <source>
        <tissue evidence="6">Roots</tissue>
    </source>
</reference>
<dbReference type="GO" id="GO:0005829">
    <property type="term" value="C:cytosol"/>
    <property type="evidence" value="ECO:0007669"/>
    <property type="project" value="TreeGrafter"/>
</dbReference>
<dbReference type="Gene3D" id="3.10.450.50">
    <property type="match status" value="1"/>
</dbReference>
<keyword evidence="1 2" id="KW-0694">RNA-binding</keyword>
<dbReference type="FunFam" id="3.10.450.50:FF:000003">
    <property type="entry name" value="Nuclear transport factor 2 family protein"/>
    <property type="match status" value="1"/>
</dbReference>
<dbReference type="PROSITE" id="PS50102">
    <property type="entry name" value="RRM"/>
    <property type="match status" value="1"/>
</dbReference>
<dbReference type="InterPro" id="IPR012677">
    <property type="entry name" value="Nucleotide-bd_a/b_plait_sf"/>
</dbReference>